<dbReference type="AlphaFoldDB" id="A0A286URK7"/>
<dbReference type="GO" id="GO:0005778">
    <property type="term" value="C:peroxisomal membrane"/>
    <property type="evidence" value="ECO:0007669"/>
    <property type="project" value="UniProtKB-SubCell"/>
</dbReference>
<proteinExistence type="inferred from homology"/>
<comment type="caution">
    <text evidence="13">The sequence shown here is derived from an EMBL/GenBank/DDBJ whole genome shotgun (WGS) entry which is preliminary data.</text>
</comment>
<comment type="similarity">
    <text evidence="1 10">Belongs to the peroxin-14 family.</text>
</comment>
<feature type="domain" description="Peroxisome membrane anchor protein Pex14p N-terminal" evidence="12">
    <location>
        <begin position="5"/>
        <end position="48"/>
    </location>
</feature>
<organism evidence="13 14">
    <name type="scientific">Pyrrhoderma noxium</name>
    <dbReference type="NCBI Taxonomy" id="2282107"/>
    <lineage>
        <taxon>Eukaryota</taxon>
        <taxon>Fungi</taxon>
        <taxon>Dikarya</taxon>
        <taxon>Basidiomycota</taxon>
        <taxon>Agaricomycotina</taxon>
        <taxon>Agaricomycetes</taxon>
        <taxon>Hymenochaetales</taxon>
        <taxon>Hymenochaetaceae</taxon>
        <taxon>Pyrrhoderma</taxon>
    </lineage>
</organism>
<gene>
    <name evidence="13" type="ORF">PNOK_0213600</name>
</gene>
<feature type="region of interest" description="Disordered" evidence="11">
    <location>
        <begin position="236"/>
        <end position="255"/>
    </location>
</feature>
<dbReference type="Proteomes" id="UP000217199">
    <property type="component" value="Unassembled WGS sequence"/>
</dbReference>
<keyword evidence="4" id="KW-0811">Translocation</keyword>
<dbReference type="InParanoid" id="A0A286URK7"/>
<dbReference type="PANTHER" id="PTHR23058:SF0">
    <property type="entry name" value="PEROXISOMAL MEMBRANE PROTEIN PEX14"/>
    <property type="match status" value="1"/>
</dbReference>
<sequence length="297" mass="32917">MASQDRAELLKNAIVFLNDPKSQSSPLAQRIQFLESKGLTPAEIEHVISQSNSMRQTSAVSAPQYQPTYQYGPSPYPMHPPPAHQPLDWRDYFIMAVVSGSFMFGAVSLARKYIMPHLRPPTSTAYEADRDALTEQFDAAEALLKEIQAETASVRQAVEDQRIKVEQTTQEVEACVKEMREGETRTRDEMREIREEITQIRDMLPKMIEKNKESQTQSLAELQQELKSLKALLMSRGPSFQSPTPSPSLPSLLGRPTIPAWQLADTSSKPVSNGVINGVPPSASTESTASGSTETTP</sequence>
<reference evidence="13 14" key="1">
    <citation type="journal article" date="2017" name="Mol. Ecol.">
        <title>Comparative and population genomic landscape of Phellinus noxius: A hypervariable fungus causing root rot in trees.</title>
        <authorList>
            <person name="Chung C.L."/>
            <person name="Lee T.J."/>
            <person name="Akiba M."/>
            <person name="Lee H.H."/>
            <person name="Kuo T.H."/>
            <person name="Liu D."/>
            <person name="Ke H.M."/>
            <person name="Yokoi T."/>
            <person name="Roa M.B."/>
            <person name="Lu M.J."/>
            <person name="Chang Y.Y."/>
            <person name="Ann P.J."/>
            <person name="Tsai J.N."/>
            <person name="Chen C.Y."/>
            <person name="Tzean S.S."/>
            <person name="Ota Y."/>
            <person name="Hattori T."/>
            <person name="Sahashi N."/>
            <person name="Liou R.F."/>
            <person name="Kikuchi T."/>
            <person name="Tsai I.J."/>
        </authorList>
    </citation>
    <scope>NUCLEOTIDE SEQUENCE [LARGE SCALE GENOMIC DNA]</scope>
    <source>
        <strain evidence="13 14">FFPRI411160</strain>
    </source>
</reference>
<feature type="region of interest" description="Disordered" evidence="11">
    <location>
        <begin position="260"/>
        <end position="297"/>
    </location>
</feature>
<evidence type="ECO:0000256" key="2">
    <source>
        <dbReference type="ARBA" id="ARBA00022448"/>
    </source>
</evidence>
<evidence type="ECO:0000313" key="14">
    <source>
        <dbReference type="Proteomes" id="UP000217199"/>
    </source>
</evidence>
<dbReference type="GO" id="GO:0016560">
    <property type="term" value="P:protein import into peroxisome matrix, docking"/>
    <property type="evidence" value="ECO:0007669"/>
    <property type="project" value="UniProtKB-UniRule"/>
</dbReference>
<dbReference type="Gene3D" id="1.10.10.10">
    <property type="entry name" value="Winged helix-like DNA-binding domain superfamily/Winged helix DNA-binding domain"/>
    <property type="match status" value="1"/>
</dbReference>
<dbReference type="FunCoup" id="A0A286URK7">
    <property type="interactions" value="17"/>
</dbReference>
<evidence type="ECO:0000256" key="4">
    <source>
        <dbReference type="ARBA" id="ARBA00023010"/>
    </source>
</evidence>
<evidence type="ECO:0000256" key="8">
    <source>
        <dbReference type="ARBA" id="ARBA00029691"/>
    </source>
</evidence>
<accession>A0A286URK7</accession>
<dbReference type="GO" id="GO:0005102">
    <property type="term" value="F:signaling receptor binding"/>
    <property type="evidence" value="ECO:0007669"/>
    <property type="project" value="TreeGrafter"/>
</dbReference>
<dbReference type="STRING" id="2282107.A0A286URK7"/>
<dbReference type="InterPro" id="IPR025655">
    <property type="entry name" value="PEX14"/>
</dbReference>
<dbReference type="PANTHER" id="PTHR23058">
    <property type="entry name" value="PEROXISOMAL MEMBRANE PROTEIN PEX14"/>
    <property type="match status" value="1"/>
</dbReference>
<keyword evidence="3 10" id="KW-0653">Protein transport</keyword>
<keyword evidence="5 10" id="KW-0472">Membrane</keyword>
<evidence type="ECO:0000256" key="10">
    <source>
        <dbReference type="RuleBase" id="RU367032"/>
    </source>
</evidence>
<keyword evidence="14" id="KW-1185">Reference proteome</keyword>
<feature type="compositionally biased region" description="Polar residues" evidence="11">
    <location>
        <begin position="264"/>
        <end position="275"/>
    </location>
</feature>
<evidence type="ECO:0000256" key="3">
    <source>
        <dbReference type="ARBA" id="ARBA00022927"/>
    </source>
</evidence>
<comment type="subcellular location">
    <subcellularLocation>
        <location evidence="9 10">Peroxisome membrane</location>
    </subcellularLocation>
</comment>
<dbReference type="GO" id="GO:1990429">
    <property type="term" value="C:peroxisomal importomer complex"/>
    <property type="evidence" value="ECO:0007669"/>
    <property type="project" value="TreeGrafter"/>
</dbReference>
<evidence type="ECO:0000259" key="12">
    <source>
        <dbReference type="Pfam" id="PF04695"/>
    </source>
</evidence>
<evidence type="ECO:0000256" key="9">
    <source>
        <dbReference type="ARBA" id="ARBA00046271"/>
    </source>
</evidence>
<dbReference type="Pfam" id="PF04695">
    <property type="entry name" value="Pex14_N"/>
    <property type="match status" value="1"/>
</dbReference>
<protein>
    <recommendedName>
        <fullName evidence="7 10">Peroxisomal membrane protein PEX14</fullName>
    </recommendedName>
    <alternativeName>
        <fullName evidence="8 10">Peroxin-14</fullName>
    </alternativeName>
</protein>
<evidence type="ECO:0000256" key="7">
    <source>
        <dbReference type="ARBA" id="ARBA00029502"/>
    </source>
</evidence>
<keyword evidence="6 10" id="KW-0576">Peroxisome</keyword>
<feature type="compositionally biased region" description="Low complexity" evidence="11">
    <location>
        <begin position="282"/>
        <end position="297"/>
    </location>
</feature>
<name>A0A286URK7_9AGAM</name>
<dbReference type="EMBL" id="NBII01000002">
    <property type="protein sequence ID" value="PAV22179.1"/>
    <property type="molecule type" value="Genomic_DNA"/>
</dbReference>
<dbReference type="InterPro" id="IPR006785">
    <property type="entry name" value="Pex14_N"/>
</dbReference>
<comment type="function">
    <text evidence="10">Component of the PEX13-PEX14 docking complex, a translocon channel that specifically mediates the import of peroxisomal cargo proteins bound to PEX5 receptor. The PEX13-PEX14 docking complex forms a large import pore which can be opened to a diameter of about 9 nm. Mechanistically, PEX5 receptor along with cargo proteins associates with the PEX14 subunit of the PEX13-PEX14 docking complex in the cytosol, leading to the insertion of the receptor into the organelle membrane with the concomitant translocation of the cargo into the peroxisome matrix.</text>
</comment>
<evidence type="ECO:0000256" key="5">
    <source>
        <dbReference type="ARBA" id="ARBA00023136"/>
    </source>
</evidence>
<keyword evidence="2 10" id="KW-0813">Transport</keyword>
<evidence type="ECO:0000313" key="13">
    <source>
        <dbReference type="EMBL" id="PAV22179.1"/>
    </source>
</evidence>
<dbReference type="OrthoDB" id="5549158at2759"/>
<evidence type="ECO:0000256" key="6">
    <source>
        <dbReference type="ARBA" id="ARBA00023140"/>
    </source>
</evidence>
<evidence type="ECO:0000256" key="11">
    <source>
        <dbReference type="SAM" id="MobiDB-lite"/>
    </source>
</evidence>
<feature type="compositionally biased region" description="Low complexity" evidence="11">
    <location>
        <begin position="238"/>
        <end position="253"/>
    </location>
</feature>
<dbReference type="InterPro" id="IPR036388">
    <property type="entry name" value="WH-like_DNA-bd_sf"/>
</dbReference>
<evidence type="ECO:0000256" key="1">
    <source>
        <dbReference type="ARBA" id="ARBA00005443"/>
    </source>
</evidence>